<dbReference type="AlphaFoldDB" id="A0A6L6XNL5"/>
<name>A0A6L6XNL5_9ACTN</name>
<evidence type="ECO:0000259" key="5">
    <source>
        <dbReference type="PROSITE" id="PS50977"/>
    </source>
</evidence>
<feature type="DNA-binding region" description="H-T-H motif" evidence="4">
    <location>
        <begin position="35"/>
        <end position="54"/>
    </location>
</feature>
<dbReference type="GO" id="GO:0000976">
    <property type="term" value="F:transcription cis-regulatory region binding"/>
    <property type="evidence" value="ECO:0007669"/>
    <property type="project" value="TreeGrafter"/>
</dbReference>
<dbReference type="SUPFAM" id="SSF48498">
    <property type="entry name" value="Tetracyclin repressor-like, C-terminal domain"/>
    <property type="match status" value="1"/>
</dbReference>
<comment type="caution">
    <text evidence="6">The sequence shown here is derived from an EMBL/GenBank/DDBJ whole genome shotgun (WGS) entry which is preliminary data.</text>
</comment>
<protein>
    <submittedName>
        <fullName evidence="6">TetR family transcriptional regulator</fullName>
    </submittedName>
</protein>
<evidence type="ECO:0000256" key="4">
    <source>
        <dbReference type="PROSITE-ProRule" id="PRU00335"/>
    </source>
</evidence>
<evidence type="ECO:0000313" key="7">
    <source>
        <dbReference type="Proteomes" id="UP000473525"/>
    </source>
</evidence>
<keyword evidence="3" id="KW-0804">Transcription</keyword>
<dbReference type="PANTHER" id="PTHR30055">
    <property type="entry name" value="HTH-TYPE TRANSCRIPTIONAL REGULATOR RUTR"/>
    <property type="match status" value="1"/>
</dbReference>
<dbReference type="InterPro" id="IPR009057">
    <property type="entry name" value="Homeodomain-like_sf"/>
</dbReference>
<gene>
    <name evidence="6" type="ORF">GON03_05810</name>
</gene>
<dbReference type="Pfam" id="PF00440">
    <property type="entry name" value="TetR_N"/>
    <property type="match status" value="1"/>
</dbReference>
<dbReference type="EMBL" id="WSEK01000004">
    <property type="protein sequence ID" value="MVQ48690.1"/>
    <property type="molecule type" value="Genomic_DNA"/>
</dbReference>
<dbReference type="InterPro" id="IPR036271">
    <property type="entry name" value="Tet_transcr_reg_TetR-rel_C_sf"/>
</dbReference>
<dbReference type="RefSeq" id="WP_157341006.1">
    <property type="nucleotide sequence ID" value="NZ_WSEK01000004.1"/>
</dbReference>
<dbReference type="Gene3D" id="1.10.357.10">
    <property type="entry name" value="Tetracycline Repressor, domain 2"/>
    <property type="match status" value="1"/>
</dbReference>
<keyword evidence="2 4" id="KW-0238">DNA-binding</keyword>
<evidence type="ECO:0000256" key="2">
    <source>
        <dbReference type="ARBA" id="ARBA00023125"/>
    </source>
</evidence>
<feature type="domain" description="HTH tetR-type" evidence="5">
    <location>
        <begin position="14"/>
        <end position="72"/>
    </location>
</feature>
<evidence type="ECO:0000256" key="3">
    <source>
        <dbReference type="ARBA" id="ARBA00023163"/>
    </source>
</evidence>
<dbReference type="SUPFAM" id="SSF46689">
    <property type="entry name" value="Homeodomain-like"/>
    <property type="match status" value="1"/>
</dbReference>
<dbReference type="PROSITE" id="PS50977">
    <property type="entry name" value="HTH_TETR_2"/>
    <property type="match status" value="1"/>
</dbReference>
<keyword evidence="7" id="KW-1185">Reference proteome</keyword>
<dbReference type="InterPro" id="IPR001647">
    <property type="entry name" value="HTH_TetR"/>
</dbReference>
<dbReference type="GO" id="GO:0003700">
    <property type="term" value="F:DNA-binding transcription factor activity"/>
    <property type="evidence" value="ECO:0007669"/>
    <property type="project" value="TreeGrafter"/>
</dbReference>
<dbReference type="Proteomes" id="UP000473525">
    <property type="component" value="Unassembled WGS sequence"/>
</dbReference>
<keyword evidence="1" id="KW-0805">Transcription regulation</keyword>
<dbReference type="InterPro" id="IPR050109">
    <property type="entry name" value="HTH-type_TetR-like_transc_reg"/>
</dbReference>
<evidence type="ECO:0000256" key="1">
    <source>
        <dbReference type="ARBA" id="ARBA00023015"/>
    </source>
</evidence>
<proteinExistence type="predicted"/>
<dbReference type="PANTHER" id="PTHR30055:SF151">
    <property type="entry name" value="TRANSCRIPTIONAL REGULATORY PROTEIN"/>
    <property type="match status" value="1"/>
</dbReference>
<evidence type="ECO:0000313" key="6">
    <source>
        <dbReference type="EMBL" id="MVQ48690.1"/>
    </source>
</evidence>
<accession>A0A6L6XNL5</accession>
<sequence length="233" mass="25236">MAANGRTQSRRRAQLSRDSILEAALTLTAEGEQVTFRALGGALGADPTAVYRHFRDKDELVRAAYDRIMEKARAEVDESSSWREQIRQLAILSWENSEQHPHIAVDAPILTTGGPGELGCIDLMLGCLRAAGLGDRDVVRFYGVIGSYILSISANISAQKLAAADQGTDINTAWLYDVSGIDATRYPNVAASRYELGELSNDDVYLTGIDVLLDAVEAAAQAEAPTVARARQR</sequence>
<organism evidence="6 7">
    <name type="scientific">Nocardioides agri</name>
    <dbReference type="NCBI Taxonomy" id="2682843"/>
    <lineage>
        <taxon>Bacteria</taxon>
        <taxon>Bacillati</taxon>
        <taxon>Actinomycetota</taxon>
        <taxon>Actinomycetes</taxon>
        <taxon>Propionibacteriales</taxon>
        <taxon>Nocardioidaceae</taxon>
        <taxon>Nocardioides</taxon>
    </lineage>
</organism>
<reference evidence="6 7" key="1">
    <citation type="submission" date="2019-12" db="EMBL/GenBank/DDBJ databases">
        <authorList>
            <person name="Huq M.A."/>
        </authorList>
    </citation>
    <scope>NUCLEOTIDE SEQUENCE [LARGE SCALE GENOMIC DNA]</scope>
    <source>
        <strain evidence="6 7">MAH-18</strain>
    </source>
</reference>
<dbReference type="Gene3D" id="1.10.10.60">
    <property type="entry name" value="Homeodomain-like"/>
    <property type="match status" value="1"/>
</dbReference>